<dbReference type="Proteomes" id="UP001626550">
    <property type="component" value="Unassembled WGS sequence"/>
</dbReference>
<reference evidence="1 2" key="1">
    <citation type="submission" date="2024-11" db="EMBL/GenBank/DDBJ databases">
        <title>Adaptive evolution of stress response genes in parasites aligns with host niche diversity.</title>
        <authorList>
            <person name="Hahn C."/>
            <person name="Resl P."/>
        </authorList>
    </citation>
    <scope>NUCLEOTIDE SEQUENCE [LARGE SCALE GENOMIC DNA]</scope>
    <source>
        <strain evidence="1">EGGRZ-B1_66</strain>
        <tissue evidence="1">Body</tissue>
    </source>
</reference>
<comment type="caution">
    <text evidence="1">The sequence shown here is derived from an EMBL/GenBank/DDBJ whole genome shotgun (WGS) entry which is preliminary data.</text>
</comment>
<dbReference type="AlphaFoldDB" id="A0ABD2QHI6"/>
<dbReference type="EMBL" id="JBJKFK010000182">
    <property type="protein sequence ID" value="KAL3318984.1"/>
    <property type="molecule type" value="Genomic_DNA"/>
</dbReference>
<gene>
    <name evidence="1" type="ORF">Ciccas_002347</name>
</gene>
<organism evidence="1 2">
    <name type="scientific">Cichlidogyrus casuarinus</name>
    <dbReference type="NCBI Taxonomy" id="1844966"/>
    <lineage>
        <taxon>Eukaryota</taxon>
        <taxon>Metazoa</taxon>
        <taxon>Spiralia</taxon>
        <taxon>Lophotrochozoa</taxon>
        <taxon>Platyhelminthes</taxon>
        <taxon>Monogenea</taxon>
        <taxon>Monopisthocotylea</taxon>
        <taxon>Dactylogyridea</taxon>
        <taxon>Ancyrocephalidae</taxon>
        <taxon>Cichlidogyrus</taxon>
    </lineage>
</organism>
<protein>
    <submittedName>
        <fullName evidence="1">Uncharacterized protein</fullName>
    </submittedName>
</protein>
<sequence length="89" mass="9967">MSQLTFVEKLKKAGKQSVLSELFEPDYLVIAFVCDSIDYTDTDFKSMTPEAVDQYQEQGDRKRHSAQPLNAKCGKPAKIVLTQSANPQV</sequence>
<evidence type="ECO:0000313" key="2">
    <source>
        <dbReference type="Proteomes" id="UP001626550"/>
    </source>
</evidence>
<accession>A0ABD2QHI6</accession>
<evidence type="ECO:0000313" key="1">
    <source>
        <dbReference type="EMBL" id="KAL3318984.1"/>
    </source>
</evidence>
<name>A0ABD2QHI6_9PLAT</name>
<keyword evidence="2" id="KW-1185">Reference proteome</keyword>
<proteinExistence type="predicted"/>